<evidence type="ECO:0000313" key="2">
    <source>
        <dbReference type="Proteomes" id="UP000281975"/>
    </source>
</evidence>
<dbReference type="AlphaFoldDB" id="A0A420WT08"/>
<dbReference type="Proteomes" id="UP000281975">
    <property type="component" value="Unassembled WGS sequence"/>
</dbReference>
<reference evidence="1 2" key="1">
    <citation type="submission" date="2018-10" db="EMBL/GenBank/DDBJ databases">
        <title>Genomic Encyclopedia of Type Strains, Phase IV (KMG-IV): sequencing the most valuable type-strain genomes for metagenomic binning, comparative biology and taxonomic classification.</title>
        <authorList>
            <person name="Goeker M."/>
        </authorList>
    </citation>
    <scope>NUCLEOTIDE SEQUENCE [LARGE SCALE GENOMIC DNA]</scope>
    <source>
        <strain evidence="1 2">DSM 23229</strain>
    </source>
</reference>
<evidence type="ECO:0000313" key="1">
    <source>
        <dbReference type="EMBL" id="RKQ95754.1"/>
    </source>
</evidence>
<proteinExistence type="predicted"/>
<name>A0A420WT08_9GAMM</name>
<sequence>MSADNPIDFPGELHRALERLDPRPGLAFMAALCERLLPNHLLYAELTGDGDARGVRAVMDLIWESLTVREARIDFERQAEKLAACEPESTDDSFGTRSALEVTLALSSCLDVLRGSAVGAPVEVSRISIGGVERYIDMVEGAQWADDSEREARLAAHPLMADERAFQQAVFDELEAGALDRERLKALRRLGRNDGVSNLGLSLEE</sequence>
<dbReference type="Pfam" id="PF04222">
    <property type="entry name" value="DUF416"/>
    <property type="match status" value="1"/>
</dbReference>
<keyword evidence="2" id="KW-1185">Reference proteome</keyword>
<protein>
    <recommendedName>
        <fullName evidence="3">DUF416 family protein</fullName>
    </recommendedName>
</protein>
<dbReference type="InterPro" id="IPR023381">
    <property type="entry name" value="YP001051499.1-like_dom_sf"/>
</dbReference>
<dbReference type="RefSeq" id="WP_121174015.1">
    <property type="nucleotide sequence ID" value="NZ_RBIN01000011.1"/>
</dbReference>
<organism evidence="1 2">
    <name type="scientific">Kushneria sinocarnis</name>
    <dbReference type="NCBI Taxonomy" id="595502"/>
    <lineage>
        <taxon>Bacteria</taxon>
        <taxon>Pseudomonadati</taxon>
        <taxon>Pseudomonadota</taxon>
        <taxon>Gammaproteobacteria</taxon>
        <taxon>Oceanospirillales</taxon>
        <taxon>Halomonadaceae</taxon>
        <taxon>Kushneria</taxon>
    </lineage>
</organism>
<dbReference type="InterPro" id="IPR007338">
    <property type="entry name" value="DUF416"/>
</dbReference>
<evidence type="ECO:0008006" key="3">
    <source>
        <dbReference type="Google" id="ProtNLM"/>
    </source>
</evidence>
<dbReference type="Gene3D" id="1.20.1590.10">
    <property type="entry name" value="YP_001051499.1 domain like"/>
    <property type="match status" value="1"/>
</dbReference>
<dbReference type="EMBL" id="RBIN01000011">
    <property type="protein sequence ID" value="RKQ95754.1"/>
    <property type="molecule type" value="Genomic_DNA"/>
</dbReference>
<gene>
    <name evidence="1" type="ORF">C7446_3129</name>
</gene>
<comment type="caution">
    <text evidence="1">The sequence shown here is derived from an EMBL/GenBank/DDBJ whole genome shotgun (WGS) entry which is preliminary data.</text>
</comment>
<dbReference type="OrthoDB" id="9204516at2"/>
<accession>A0A420WT08</accession>